<organism evidence="14 15">
    <name type="scientific">Craurococcus roseus</name>
    <dbReference type="NCBI Taxonomy" id="77585"/>
    <lineage>
        <taxon>Bacteria</taxon>
        <taxon>Pseudomonadati</taxon>
        <taxon>Pseudomonadota</taxon>
        <taxon>Alphaproteobacteria</taxon>
        <taxon>Acetobacterales</taxon>
        <taxon>Acetobacteraceae</taxon>
        <taxon>Craurococcus</taxon>
    </lineage>
</organism>
<dbReference type="NCBIfam" id="TIGR01498">
    <property type="entry name" value="folK"/>
    <property type="match status" value="1"/>
</dbReference>
<name>A0ABP3QJB5_9PROT</name>
<dbReference type="Proteomes" id="UP001501588">
    <property type="component" value="Unassembled WGS sequence"/>
</dbReference>
<evidence type="ECO:0000256" key="7">
    <source>
        <dbReference type="ARBA" id="ARBA00022777"/>
    </source>
</evidence>
<dbReference type="InterPro" id="IPR035907">
    <property type="entry name" value="Hppk_sf"/>
</dbReference>
<comment type="pathway">
    <text evidence="1">Cofactor biosynthesis; tetrahydrofolate biosynthesis; 2-amino-4-hydroxy-6-hydroxymethyl-7,8-dihydropteridine diphosphate from 7,8-dihydroneopterin triphosphate: step 4/4.</text>
</comment>
<dbReference type="InterPro" id="IPR000550">
    <property type="entry name" value="Hppk"/>
</dbReference>
<evidence type="ECO:0000256" key="4">
    <source>
        <dbReference type="ARBA" id="ARBA00016218"/>
    </source>
</evidence>
<comment type="caution">
    <text evidence="14">The sequence shown here is derived from an EMBL/GenBank/DDBJ whole genome shotgun (WGS) entry which is preliminary data.</text>
</comment>
<sequence>MRSRWYRTLPEPPLPGAPPFVNGVALLEHEGGGGDADPARLLAALHALEDAAGRARPFPNAPRTLDLDLIAMDGLQREAPPPILPHPRAHLRRFVLQPLADIWPGWRHPVLGRTVEDLLADLPDSNLPKPIPG</sequence>
<dbReference type="Pfam" id="PF01288">
    <property type="entry name" value="HPPK"/>
    <property type="match status" value="1"/>
</dbReference>
<dbReference type="EC" id="2.7.6.3" evidence="3"/>
<evidence type="ECO:0000256" key="11">
    <source>
        <dbReference type="ARBA" id="ARBA00029766"/>
    </source>
</evidence>
<dbReference type="Gene3D" id="3.30.70.560">
    <property type="entry name" value="7,8-Dihydro-6-hydroxymethylpterin-pyrophosphokinase HPPK"/>
    <property type="match status" value="1"/>
</dbReference>
<dbReference type="SUPFAM" id="SSF55083">
    <property type="entry name" value="6-hydroxymethyl-7,8-dihydropterin pyrophosphokinase, HPPK"/>
    <property type="match status" value="1"/>
</dbReference>
<protein>
    <recommendedName>
        <fullName evidence="4">2-amino-4-hydroxy-6-hydroxymethyldihydropteridine pyrophosphokinase</fullName>
        <ecNumber evidence="3">2.7.6.3</ecNumber>
    </recommendedName>
    <alternativeName>
        <fullName evidence="11">6-hydroxymethyl-7,8-dihydropterin pyrophosphokinase</fullName>
    </alternativeName>
    <alternativeName>
        <fullName evidence="12">7,8-dihydro-6-hydroxymethylpterin-pyrophosphokinase</fullName>
    </alternativeName>
</protein>
<dbReference type="PANTHER" id="PTHR43071:SF1">
    <property type="entry name" value="2-AMINO-4-HYDROXY-6-HYDROXYMETHYLDIHYDROPTERIDINE PYROPHOSPHOKINASE"/>
    <property type="match status" value="1"/>
</dbReference>
<dbReference type="EMBL" id="BAAAFZ010000045">
    <property type="protein sequence ID" value="GAA0588565.1"/>
    <property type="molecule type" value="Genomic_DNA"/>
</dbReference>
<evidence type="ECO:0000256" key="10">
    <source>
        <dbReference type="ARBA" id="ARBA00029409"/>
    </source>
</evidence>
<keyword evidence="8" id="KW-0067">ATP-binding</keyword>
<evidence type="ECO:0000256" key="8">
    <source>
        <dbReference type="ARBA" id="ARBA00022840"/>
    </source>
</evidence>
<evidence type="ECO:0000256" key="1">
    <source>
        <dbReference type="ARBA" id="ARBA00005051"/>
    </source>
</evidence>
<keyword evidence="15" id="KW-1185">Reference proteome</keyword>
<evidence type="ECO:0000256" key="5">
    <source>
        <dbReference type="ARBA" id="ARBA00022679"/>
    </source>
</evidence>
<evidence type="ECO:0000259" key="13">
    <source>
        <dbReference type="Pfam" id="PF01288"/>
    </source>
</evidence>
<feature type="domain" description="7,8-dihydro-6-hydroxymethylpterin-pyrophosphokinase" evidence="13">
    <location>
        <begin position="2"/>
        <end position="104"/>
    </location>
</feature>
<keyword evidence="6" id="KW-0547">Nucleotide-binding</keyword>
<evidence type="ECO:0000256" key="2">
    <source>
        <dbReference type="ARBA" id="ARBA00005810"/>
    </source>
</evidence>
<evidence type="ECO:0000256" key="9">
    <source>
        <dbReference type="ARBA" id="ARBA00022909"/>
    </source>
</evidence>
<evidence type="ECO:0000256" key="3">
    <source>
        <dbReference type="ARBA" id="ARBA00013253"/>
    </source>
</evidence>
<evidence type="ECO:0000313" key="15">
    <source>
        <dbReference type="Proteomes" id="UP001501588"/>
    </source>
</evidence>
<evidence type="ECO:0000256" key="6">
    <source>
        <dbReference type="ARBA" id="ARBA00022741"/>
    </source>
</evidence>
<proteinExistence type="inferred from homology"/>
<accession>A0ABP3QJB5</accession>
<keyword evidence="5" id="KW-0808">Transferase</keyword>
<comment type="function">
    <text evidence="10">Catalyzes the transfer of pyrophosphate from adenosine triphosphate (ATP) to 6-hydroxymethyl-7,8-dihydropterin, an enzymatic step in folate biosynthesis pathway.</text>
</comment>
<keyword evidence="9" id="KW-0289">Folate biosynthesis</keyword>
<gene>
    <name evidence="14" type="ORF">GCM10009416_28730</name>
</gene>
<reference evidence="15" key="1">
    <citation type="journal article" date="2019" name="Int. J. Syst. Evol. Microbiol.">
        <title>The Global Catalogue of Microorganisms (GCM) 10K type strain sequencing project: providing services to taxonomists for standard genome sequencing and annotation.</title>
        <authorList>
            <consortium name="The Broad Institute Genomics Platform"/>
            <consortium name="The Broad Institute Genome Sequencing Center for Infectious Disease"/>
            <person name="Wu L."/>
            <person name="Ma J."/>
        </authorList>
    </citation>
    <scope>NUCLEOTIDE SEQUENCE [LARGE SCALE GENOMIC DNA]</scope>
    <source>
        <strain evidence="15">JCM 9933</strain>
    </source>
</reference>
<keyword evidence="7" id="KW-0418">Kinase</keyword>
<dbReference type="PANTHER" id="PTHR43071">
    <property type="entry name" value="2-AMINO-4-HYDROXY-6-HYDROXYMETHYLDIHYDROPTERIDINE PYROPHOSPHOKINASE"/>
    <property type="match status" value="1"/>
</dbReference>
<evidence type="ECO:0000313" key="14">
    <source>
        <dbReference type="EMBL" id="GAA0588565.1"/>
    </source>
</evidence>
<evidence type="ECO:0000256" key="12">
    <source>
        <dbReference type="ARBA" id="ARBA00033413"/>
    </source>
</evidence>
<comment type="similarity">
    <text evidence="2">Belongs to the HPPK family.</text>
</comment>